<feature type="transmembrane region" description="Helical" evidence="6">
    <location>
        <begin position="145"/>
        <end position="164"/>
    </location>
</feature>
<keyword evidence="4 6" id="KW-1133">Transmembrane helix</keyword>
<feature type="transmembrane region" description="Helical" evidence="6">
    <location>
        <begin position="71"/>
        <end position="92"/>
    </location>
</feature>
<feature type="transmembrane region" description="Helical" evidence="6">
    <location>
        <begin position="255"/>
        <end position="274"/>
    </location>
</feature>
<dbReference type="SUPFAM" id="SSF103473">
    <property type="entry name" value="MFS general substrate transporter"/>
    <property type="match status" value="1"/>
</dbReference>
<evidence type="ECO:0000256" key="1">
    <source>
        <dbReference type="ARBA" id="ARBA00004651"/>
    </source>
</evidence>
<evidence type="ECO:0000313" key="8">
    <source>
        <dbReference type="EMBL" id="MDQ7936328.1"/>
    </source>
</evidence>
<dbReference type="Pfam" id="PF07690">
    <property type="entry name" value="MFS_1"/>
    <property type="match status" value="1"/>
</dbReference>
<evidence type="ECO:0000256" key="3">
    <source>
        <dbReference type="ARBA" id="ARBA00022692"/>
    </source>
</evidence>
<evidence type="ECO:0000256" key="5">
    <source>
        <dbReference type="ARBA" id="ARBA00023136"/>
    </source>
</evidence>
<evidence type="ECO:0000256" key="2">
    <source>
        <dbReference type="ARBA" id="ARBA00022448"/>
    </source>
</evidence>
<dbReference type="InterPro" id="IPR011701">
    <property type="entry name" value="MFS"/>
</dbReference>
<feature type="transmembrane region" description="Helical" evidence="6">
    <location>
        <begin position="98"/>
        <end position="124"/>
    </location>
</feature>
<keyword evidence="5 6" id="KW-0472">Membrane</keyword>
<name>A0ABU1A603_9LACO</name>
<feature type="transmembrane region" description="Helical" evidence="6">
    <location>
        <begin position="286"/>
        <end position="302"/>
    </location>
</feature>
<dbReference type="Proteomes" id="UP001227831">
    <property type="component" value="Unassembled WGS sequence"/>
</dbReference>
<feature type="transmembrane region" description="Helical" evidence="6">
    <location>
        <begin position="170"/>
        <end position="187"/>
    </location>
</feature>
<dbReference type="PANTHER" id="PTHR23530:SF1">
    <property type="entry name" value="PERMEASE, MAJOR FACILITATOR SUPERFAMILY-RELATED"/>
    <property type="match status" value="1"/>
</dbReference>
<organism evidence="8 9">
    <name type="scientific">Lactiplantibacillus brownii</name>
    <dbReference type="NCBI Taxonomy" id="3069269"/>
    <lineage>
        <taxon>Bacteria</taxon>
        <taxon>Bacillati</taxon>
        <taxon>Bacillota</taxon>
        <taxon>Bacilli</taxon>
        <taxon>Lactobacillales</taxon>
        <taxon>Lactobacillaceae</taxon>
        <taxon>Lactiplantibacillus</taxon>
    </lineage>
</organism>
<keyword evidence="9" id="KW-1185">Reference proteome</keyword>
<keyword evidence="2" id="KW-0813">Transport</keyword>
<keyword evidence="3 6" id="KW-0812">Transmembrane</keyword>
<evidence type="ECO:0000256" key="4">
    <source>
        <dbReference type="ARBA" id="ARBA00022989"/>
    </source>
</evidence>
<evidence type="ECO:0000256" key="6">
    <source>
        <dbReference type="SAM" id="Phobius"/>
    </source>
</evidence>
<accession>A0ABU1A603</accession>
<gene>
    <name evidence="8" type="ORF">RA086_01505</name>
</gene>
<dbReference type="PROSITE" id="PS50850">
    <property type="entry name" value="MFS"/>
    <property type="match status" value="1"/>
</dbReference>
<dbReference type="InterPro" id="IPR036259">
    <property type="entry name" value="MFS_trans_sf"/>
</dbReference>
<feature type="transmembrane region" description="Helical" evidence="6">
    <location>
        <begin position="343"/>
        <end position="366"/>
    </location>
</feature>
<feature type="transmembrane region" description="Helical" evidence="6">
    <location>
        <begin position="372"/>
        <end position="393"/>
    </location>
</feature>
<feature type="transmembrane region" description="Helical" evidence="6">
    <location>
        <begin position="222"/>
        <end position="243"/>
    </location>
</feature>
<feature type="domain" description="Major facilitator superfamily (MFS) profile" evidence="7">
    <location>
        <begin position="1"/>
        <end position="397"/>
    </location>
</feature>
<dbReference type="InterPro" id="IPR053160">
    <property type="entry name" value="MFS_DHA3_Transporter"/>
</dbReference>
<dbReference type="Gene3D" id="1.20.1250.20">
    <property type="entry name" value="MFS general substrate transporter like domains"/>
    <property type="match status" value="1"/>
</dbReference>
<proteinExistence type="predicted"/>
<dbReference type="RefSeq" id="WP_308702164.1">
    <property type="nucleotide sequence ID" value="NZ_AP027463.1"/>
</dbReference>
<dbReference type="InterPro" id="IPR020846">
    <property type="entry name" value="MFS_dom"/>
</dbReference>
<dbReference type="PANTHER" id="PTHR23530">
    <property type="entry name" value="TRANSPORT PROTEIN-RELATED"/>
    <property type="match status" value="1"/>
</dbReference>
<protein>
    <submittedName>
        <fullName evidence="8">MFS transporter</fullName>
    </submittedName>
</protein>
<dbReference type="EMBL" id="JAVCWF010000001">
    <property type="protein sequence ID" value="MDQ7936328.1"/>
    <property type="molecule type" value="Genomic_DNA"/>
</dbReference>
<comment type="subcellular location">
    <subcellularLocation>
        <location evidence="1">Cell membrane</location>
        <topology evidence="1">Multi-pass membrane protein</topology>
    </subcellularLocation>
</comment>
<evidence type="ECO:0000313" key="9">
    <source>
        <dbReference type="Proteomes" id="UP001227831"/>
    </source>
</evidence>
<feature type="transmembrane region" description="Helical" evidence="6">
    <location>
        <begin position="24"/>
        <end position="50"/>
    </location>
</feature>
<feature type="transmembrane region" description="Helical" evidence="6">
    <location>
        <begin position="308"/>
        <end position="331"/>
    </location>
</feature>
<sequence length="401" mass="44986">MAKQNVVLKYYLYSIFTQLRFTRIVNVIFLVQFLKFSLVQFAFLQSLFLFSQFAAEIPSGILGDLFKKKSIVMTGLLILTISPLMLFSILLLTKTTGFIFLLISFIAEGVGNALLSGADDALFYEAIRDEGKEKQYGKIRGKMQLFTAIATGLATFLGGYFYSIQLFLPYLMQSLMLVLGLIVLLTIKNTNNPSQDNKEIDSSPSLMSILTVFKEMLNASNVFFMFIFTTLIVAMVNAVFSLLPAYVSKLGFSSAANGIIFMIFSFIGGIVATQAYRFSKLSYKKLILMISNLLVIGCLFQIQTNHYLFLLGIGMLYITVDILDPIVMEMLNLWVKDESRATFISGLSFSISLATMIVNPIIGFITQKFGTVYMLVQISIITILLVIMSYYLILKSKKRNS</sequence>
<evidence type="ECO:0000259" key="7">
    <source>
        <dbReference type="PROSITE" id="PS50850"/>
    </source>
</evidence>
<comment type="caution">
    <text evidence="8">The sequence shown here is derived from an EMBL/GenBank/DDBJ whole genome shotgun (WGS) entry which is preliminary data.</text>
</comment>
<reference evidence="8 9" key="1">
    <citation type="journal article" date="2023" name="Int. J. Syst. Evol. Microbiol.">
        <title>Lactiplantibacillus brownii sp. nov., a novel psychrotolerant species isolated from sauerkraut.</title>
        <authorList>
            <person name="Heng Y.C."/>
            <person name="Silvaraju S."/>
            <person name="Lee J.K.Y."/>
            <person name="Kittelmann S."/>
        </authorList>
    </citation>
    <scope>NUCLEOTIDE SEQUENCE [LARGE SCALE GENOMIC DNA]</scope>
    <source>
        <strain evidence="8 9">WILCCON 0030</strain>
    </source>
</reference>